<accession>A0A8K0JQ74</accession>
<dbReference type="OrthoDB" id="4062651at2759"/>
<dbReference type="Proteomes" id="UP000812966">
    <property type="component" value="Unassembled WGS sequence"/>
</dbReference>
<organism evidence="3 4">
    <name type="scientific">Filobasidium floriforme</name>
    <dbReference type="NCBI Taxonomy" id="5210"/>
    <lineage>
        <taxon>Eukaryota</taxon>
        <taxon>Fungi</taxon>
        <taxon>Dikarya</taxon>
        <taxon>Basidiomycota</taxon>
        <taxon>Agaricomycotina</taxon>
        <taxon>Tremellomycetes</taxon>
        <taxon>Filobasidiales</taxon>
        <taxon>Filobasidiaceae</taxon>
        <taxon>Filobasidium</taxon>
    </lineage>
</organism>
<evidence type="ECO:0000256" key="1">
    <source>
        <dbReference type="SAM" id="MobiDB-lite"/>
    </source>
</evidence>
<dbReference type="PROSITE" id="PS50011">
    <property type="entry name" value="PROTEIN_KINASE_DOM"/>
    <property type="match status" value="1"/>
</dbReference>
<dbReference type="AlphaFoldDB" id="A0A8K0JQ74"/>
<dbReference type="PROSITE" id="PS00108">
    <property type="entry name" value="PROTEIN_KINASE_ST"/>
    <property type="match status" value="1"/>
</dbReference>
<name>A0A8K0JQ74_9TREE</name>
<evidence type="ECO:0000259" key="2">
    <source>
        <dbReference type="PROSITE" id="PS50011"/>
    </source>
</evidence>
<evidence type="ECO:0000313" key="4">
    <source>
        <dbReference type="Proteomes" id="UP000812966"/>
    </source>
</evidence>
<evidence type="ECO:0000313" key="3">
    <source>
        <dbReference type="EMBL" id="KAG7562857.1"/>
    </source>
</evidence>
<dbReference type="SUPFAM" id="SSF56112">
    <property type="entry name" value="Protein kinase-like (PK-like)"/>
    <property type="match status" value="1"/>
</dbReference>
<dbReference type="GO" id="GO:0004674">
    <property type="term" value="F:protein serine/threonine kinase activity"/>
    <property type="evidence" value="ECO:0007669"/>
    <property type="project" value="TreeGrafter"/>
</dbReference>
<gene>
    <name evidence="3" type="ORF">FFLO_01686</name>
</gene>
<comment type="caution">
    <text evidence="3">The sequence shown here is derived from an EMBL/GenBank/DDBJ whole genome shotgun (WGS) entry which is preliminary data.</text>
</comment>
<feature type="domain" description="Protein kinase" evidence="2">
    <location>
        <begin position="217"/>
        <end position="713"/>
    </location>
</feature>
<feature type="region of interest" description="Disordered" evidence="1">
    <location>
        <begin position="362"/>
        <end position="382"/>
    </location>
</feature>
<dbReference type="InterPro" id="IPR000719">
    <property type="entry name" value="Prot_kinase_dom"/>
</dbReference>
<dbReference type="PANTHER" id="PTHR44329">
    <property type="entry name" value="SERINE/THREONINE-PROTEIN KINASE TNNI3K-RELATED"/>
    <property type="match status" value="1"/>
</dbReference>
<dbReference type="EMBL" id="JABELV010000024">
    <property type="protein sequence ID" value="KAG7562857.1"/>
    <property type="molecule type" value="Genomic_DNA"/>
</dbReference>
<feature type="region of interest" description="Disordered" evidence="1">
    <location>
        <begin position="736"/>
        <end position="755"/>
    </location>
</feature>
<feature type="compositionally biased region" description="Polar residues" evidence="1">
    <location>
        <begin position="651"/>
        <end position="660"/>
    </location>
</feature>
<dbReference type="SMART" id="SM00220">
    <property type="entry name" value="S_TKc"/>
    <property type="match status" value="1"/>
</dbReference>
<feature type="region of interest" description="Disordered" evidence="1">
    <location>
        <begin position="702"/>
        <end position="728"/>
    </location>
</feature>
<dbReference type="GO" id="GO:0005524">
    <property type="term" value="F:ATP binding"/>
    <property type="evidence" value="ECO:0007669"/>
    <property type="project" value="InterPro"/>
</dbReference>
<reference evidence="3" key="1">
    <citation type="submission" date="2020-04" db="EMBL/GenBank/DDBJ databases">
        <title>Analysis of mating type loci in Filobasidium floriforme.</title>
        <authorList>
            <person name="Nowrousian M."/>
        </authorList>
    </citation>
    <scope>NUCLEOTIDE SEQUENCE</scope>
    <source>
        <strain evidence="3">CBS 6242</strain>
    </source>
</reference>
<sequence length="841" mass="91256">MTTYDPTPSSSPSSLFSSPRVLQPPFQSPGSTRRKIASTGIQQDDDLATSTTNNVRVQGRPRRESRNDLFSMDWKWRGQATGTEVDPSLSVKREEVGQVGGPGERSGSGLFGLGIQAIAGTGAGDQVGPPSLAAPSSSLLPSPNLVTPRTTCTTPAKSIRTAVLDSPSPPLSSLPSTPAPIRSGPGQIESSLASNFDLNLDLNLDTNLEIELKVDLLSRRTKLGSGRYSNVHLGRFRSALNDDDTNDSRNDEQNSDNDQSKASASMREDLPDEQDGLNRTGWNICAIKVFNGDEEGWTMARKENEVGARLCRDDGSSSTSSLWGGEAEQGRVLRRFGLVREDQVGQEEDLEHTLRQAGLLTGLHSRNGSGSGSMVGSPRPNVSLNQSRDAIIKGLDALGRGLPSRLILKEEERRIVSDSNLVQRGTTPAQGIRARGRKSLGGDLPRPMLILEYLPGGTVEAFVKRSPDKVDVVLWTKWLKQGLQALDRMHRNGVVHCDLKPANLLLDDDLNLVVADFSSSVIIADENDPPTDGIGRGTPPYSSPEMVDPCPTRSFGYASDVFSFGATMYSLITGCEPFRGVRSIELMWNVRKGRFWEWEERARLMRVERVGLPVTPTSTTPGSASTTMTRTAFAVASPPSTSMSIGHGYRPSTNVKSNFHTKNDGVRRTGSLRESVLSEHRSFDRPILPRMSSSELLIVTPDTSPTSVSHPHVVGNTGVGVDGKDARDPARDLFSLASREQSQGLDDPADKKEKAKTLRIDTRLSNSVAPSALTPSLSSSSVAMMPIEPYSDGTPAMVHLNGLDRVDELVWRMLKRMVDPVAENRGSAREHLDEMFGMTNL</sequence>
<feature type="region of interest" description="Disordered" evidence="1">
    <location>
        <begin position="1"/>
        <end position="66"/>
    </location>
</feature>
<feature type="region of interest" description="Disordered" evidence="1">
    <location>
        <begin position="239"/>
        <end position="277"/>
    </location>
</feature>
<dbReference type="InterPro" id="IPR051681">
    <property type="entry name" value="Ser/Thr_Kinases-Pseudokinases"/>
</dbReference>
<dbReference type="InterPro" id="IPR008271">
    <property type="entry name" value="Ser/Thr_kinase_AS"/>
</dbReference>
<dbReference type="Gene3D" id="1.10.510.10">
    <property type="entry name" value="Transferase(Phosphotransferase) domain 1"/>
    <property type="match status" value="1"/>
</dbReference>
<feature type="compositionally biased region" description="Low complexity" evidence="1">
    <location>
        <begin position="1"/>
        <end position="19"/>
    </location>
</feature>
<protein>
    <recommendedName>
        <fullName evidence="2">Protein kinase domain-containing protein</fullName>
    </recommendedName>
</protein>
<feature type="region of interest" description="Disordered" evidence="1">
    <location>
        <begin position="637"/>
        <end position="666"/>
    </location>
</feature>
<dbReference type="Pfam" id="PF00069">
    <property type="entry name" value="Pkinase"/>
    <property type="match status" value="1"/>
</dbReference>
<keyword evidence="4" id="KW-1185">Reference proteome</keyword>
<proteinExistence type="predicted"/>
<dbReference type="InterPro" id="IPR011009">
    <property type="entry name" value="Kinase-like_dom_sf"/>
</dbReference>
<feature type="compositionally biased region" description="Polar residues" evidence="1">
    <location>
        <begin position="364"/>
        <end position="382"/>
    </location>
</feature>
<feature type="region of interest" description="Disordered" evidence="1">
    <location>
        <begin position="162"/>
        <end position="188"/>
    </location>
</feature>